<dbReference type="AlphaFoldDB" id="A0A6P6EI66"/>
<reference evidence="3" key="1">
    <citation type="submission" date="2025-08" db="UniProtKB">
        <authorList>
            <consortium name="RefSeq"/>
        </authorList>
    </citation>
    <scope>IDENTIFICATION</scope>
</reference>
<evidence type="ECO:0000313" key="3">
    <source>
        <dbReference type="RefSeq" id="XP_023572034.1"/>
    </source>
</evidence>
<accession>A0A6P6EI66</accession>
<dbReference type="RefSeq" id="XP_023572034.1">
    <property type="nucleotide sequence ID" value="XM_023716266.1"/>
</dbReference>
<proteinExistence type="predicted"/>
<evidence type="ECO:0000256" key="1">
    <source>
        <dbReference type="SAM" id="MobiDB-lite"/>
    </source>
</evidence>
<name>A0A6P6EI66_OCTDE</name>
<sequence length="110" mass="12711">MPFRLPGWMWCCTLLIPALKRRLRQEDCCDLRPAWTRRLGVEALLPLAEHPSVGVWFVFCCWLGWNLWNGDSSRANVRIFGQKLHHNPQDEGQNLALDAGDPGFDSRHQN</sequence>
<gene>
    <name evidence="3" type="primary">Kiaa1551</name>
</gene>
<keyword evidence="2" id="KW-1185">Reference proteome</keyword>
<dbReference type="GeneID" id="101582573"/>
<dbReference type="CTD" id="55196"/>
<feature type="region of interest" description="Disordered" evidence="1">
    <location>
        <begin position="87"/>
        <end position="110"/>
    </location>
</feature>
<organism evidence="2 3">
    <name type="scientific">Octodon degus</name>
    <name type="common">Degu</name>
    <name type="synonym">Sciurus degus</name>
    <dbReference type="NCBI Taxonomy" id="10160"/>
    <lineage>
        <taxon>Eukaryota</taxon>
        <taxon>Metazoa</taxon>
        <taxon>Chordata</taxon>
        <taxon>Craniata</taxon>
        <taxon>Vertebrata</taxon>
        <taxon>Euteleostomi</taxon>
        <taxon>Mammalia</taxon>
        <taxon>Eutheria</taxon>
        <taxon>Euarchontoglires</taxon>
        <taxon>Glires</taxon>
        <taxon>Rodentia</taxon>
        <taxon>Hystricomorpha</taxon>
        <taxon>Octodontidae</taxon>
        <taxon>Octodon</taxon>
    </lineage>
</organism>
<evidence type="ECO:0000313" key="2">
    <source>
        <dbReference type="Proteomes" id="UP000515203"/>
    </source>
</evidence>
<dbReference type="Proteomes" id="UP000515203">
    <property type="component" value="Unplaced"/>
</dbReference>
<protein>
    <submittedName>
        <fullName evidence="3">Uncharacterized protein KIAA1551 homolog isoform X3</fullName>
    </submittedName>
</protein>